<feature type="non-terminal residue" evidence="1">
    <location>
        <position position="1"/>
    </location>
</feature>
<comment type="caution">
    <text evidence="1">The sequence shown here is derived from an EMBL/GenBank/DDBJ whole genome shotgun (WGS) entry which is preliminary data.</text>
</comment>
<protein>
    <submittedName>
        <fullName evidence="1">Type IV secretion/conjugal transfer ATPase, VirB4 family</fullName>
    </submittedName>
</protein>
<reference evidence="1" key="1">
    <citation type="submission" date="2013-08" db="EMBL/GenBank/DDBJ databases">
        <authorList>
            <person name="Mendez C."/>
            <person name="Richter M."/>
            <person name="Ferrer M."/>
            <person name="Sanchez J."/>
        </authorList>
    </citation>
    <scope>NUCLEOTIDE SEQUENCE</scope>
</reference>
<accession>T1CFW0</accession>
<reference evidence="1" key="2">
    <citation type="journal article" date="2014" name="ISME J.">
        <title>Microbial stratification in low pH oxic and suboxic macroscopic growths along an acid mine drainage.</title>
        <authorList>
            <person name="Mendez-Garcia C."/>
            <person name="Mesa V."/>
            <person name="Sprenger R.R."/>
            <person name="Richter M."/>
            <person name="Diez M.S."/>
            <person name="Solano J."/>
            <person name="Bargiela R."/>
            <person name="Golyshina O.V."/>
            <person name="Manteca A."/>
            <person name="Ramos J.L."/>
            <person name="Gallego J.R."/>
            <person name="Llorente I."/>
            <person name="Martins Dos Santos V.A."/>
            <person name="Jensen O.N."/>
            <person name="Pelaez A.I."/>
            <person name="Sanchez J."/>
            <person name="Ferrer M."/>
        </authorList>
    </citation>
    <scope>NUCLEOTIDE SEQUENCE</scope>
</reference>
<name>T1CFW0_9ZZZZ</name>
<evidence type="ECO:0000313" key="1">
    <source>
        <dbReference type="EMBL" id="EQD65089.1"/>
    </source>
</evidence>
<sequence length="95" mass="10535">LTPEDEKALYAAVERVYQLPLEIRTLTNFASILGPLGERLHRWTQAGQFGHLFDNVEDTLTFSRFQTFNFDGWGRCPGRAGAVVVLRVAPGVGGD</sequence>
<dbReference type="EMBL" id="AUZX01006144">
    <property type="protein sequence ID" value="EQD65089.1"/>
    <property type="molecule type" value="Genomic_DNA"/>
</dbReference>
<organism evidence="1">
    <name type="scientific">mine drainage metagenome</name>
    <dbReference type="NCBI Taxonomy" id="410659"/>
    <lineage>
        <taxon>unclassified sequences</taxon>
        <taxon>metagenomes</taxon>
        <taxon>ecological metagenomes</taxon>
    </lineage>
</organism>
<gene>
    <name evidence="1" type="ORF">B1A_08615</name>
</gene>
<proteinExistence type="predicted"/>
<dbReference type="AlphaFoldDB" id="T1CFW0"/>